<dbReference type="InterPro" id="IPR036038">
    <property type="entry name" value="Aminotransferase-like"/>
</dbReference>
<comment type="similarity">
    <text evidence="6">Belongs to the class-IV pyridoxal-phosphate-dependent aminotransferase family.</text>
</comment>
<dbReference type="EC" id="2.6.1.42" evidence="7"/>
<comment type="catalytic activity">
    <reaction evidence="13">
        <text>L-leucine + 2-oxoglutarate = 4-methyl-2-oxopentanoate + L-glutamate</text>
        <dbReference type="Rhea" id="RHEA:18321"/>
        <dbReference type="ChEBI" id="CHEBI:16810"/>
        <dbReference type="ChEBI" id="CHEBI:17865"/>
        <dbReference type="ChEBI" id="CHEBI:29985"/>
        <dbReference type="ChEBI" id="CHEBI:57427"/>
        <dbReference type="EC" id="2.6.1.42"/>
    </reaction>
</comment>
<evidence type="ECO:0000313" key="14">
    <source>
        <dbReference type="EMBL" id="PKB25114.1"/>
    </source>
</evidence>
<keyword evidence="10" id="KW-0028">Amino-acid biosynthesis</keyword>
<sequence>MRTVWLNGDFVPETEAAVSIFDRGLNFGQSVYEVTPVIEGHYCNWPHHQARLDRSLATARIDDATDWPPILAELIARNGLKEGRIYLQVTAGATADRAFPLPEPGTTATRFAFTQADALIANPVAERGQRIVLRPDLRWQVRSAKTTQLLYAVLMKAEAKDVGVDDVWLVENGVVTEATSSNAHIIDARGVLVSHPVDFGVLPGVTRINVVAIARAMGLMVEERPFTPDELLSAREAFSSGAGTLVLPVVEVDGKPIGNGGPGAVTAEIRERYIALLRQG</sequence>
<comment type="cofactor">
    <cofactor evidence="1">
        <name>pyridoxal 5'-phosphate</name>
        <dbReference type="ChEBI" id="CHEBI:597326"/>
    </cofactor>
</comment>
<comment type="pathway">
    <text evidence="5">Amino-acid biosynthesis; L-leucine biosynthesis; L-leucine from 3-methyl-2-oxobutanoate: step 4/4.</text>
</comment>
<dbReference type="PANTHER" id="PTHR42743:SF11">
    <property type="entry name" value="AMINODEOXYCHORISMATE LYASE"/>
    <property type="match status" value="1"/>
</dbReference>
<evidence type="ECO:0000256" key="11">
    <source>
        <dbReference type="ARBA" id="ARBA00048212"/>
    </source>
</evidence>
<dbReference type="AlphaFoldDB" id="A0A2N0I1R3"/>
<dbReference type="InterPro" id="IPR050571">
    <property type="entry name" value="Class-IV_PLP-Dep_Aminotrnsfr"/>
</dbReference>
<accession>A0A2N0I1R3</accession>
<comment type="pathway">
    <text evidence="3">Amino-acid biosynthesis; L-isoleucine biosynthesis; L-isoleucine from 2-oxobutanoate: step 4/4.</text>
</comment>
<name>A0A2N0I1R3_9SPHN</name>
<dbReference type="InterPro" id="IPR043132">
    <property type="entry name" value="BCAT-like_C"/>
</dbReference>
<evidence type="ECO:0000256" key="2">
    <source>
        <dbReference type="ARBA" id="ARBA00003109"/>
    </source>
</evidence>
<dbReference type="Proteomes" id="UP000232587">
    <property type="component" value="Unassembled WGS sequence"/>
</dbReference>
<comment type="catalytic activity">
    <reaction evidence="11">
        <text>L-valine + 2-oxoglutarate = 3-methyl-2-oxobutanoate + L-glutamate</text>
        <dbReference type="Rhea" id="RHEA:24813"/>
        <dbReference type="ChEBI" id="CHEBI:11851"/>
        <dbReference type="ChEBI" id="CHEBI:16810"/>
        <dbReference type="ChEBI" id="CHEBI:29985"/>
        <dbReference type="ChEBI" id="CHEBI:57762"/>
        <dbReference type="EC" id="2.6.1.42"/>
    </reaction>
</comment>
<comment type="function">
    <text evidence="2">Acts on leucine, isoleucine and valine.</text>
</comment>
<comment type="pathway">
    <text evidence="4">Amino-acid biosynthesis; L-valine biosynthesis; L-valine from pyruvate: step 4/4.</text>
</comment>
<proteinExistence type="inferred from homology"/>
<dbReference type="GO" id="GO:0008652">
    <property type="term" value="P:amino acid biosynthetic process"/>
    <property type="evidence" value="ECO:0007669"/>
    <property type="project" value="UniProtKB-ARBA"/>
</dbReference>
<evidence type="ECO:0000256" key="6">
    <source>
        <dbReference type="ARBA" id="ARBA00009320"/>
    </source>
</evidence>
<evidence type="ECO:0000256" key="12">
    <source>
        <dbReference type="ARBA" id="ARBA00048798"/>
    </source>
</evidence>
<gene>
    <name evidence="14" type="ORF">B0I00_0298</name>
</gene>
<evidence type="ECO:0000256" key="4">
    <source>
        <dbReference type="ARBA" id="ARBA00004931"/>
    </source>
</evidence>
<dbReference type="FunFam" id="3.20.10.10:FF:000002">
    <property type="entry name" value="D-alanine aminotransferase"/>
    <property type="match status" value="1"/>
</dbReference>
<evidence type="ECO:0000256" key="10">
    <source>
        <dbReference type="ARBA" id="ARBA00023304"/>
    </source>
</evidence>
<dbReference type="Pfam" id="PF01063">
    <property type="entry name" value="Aminotran_4"/>
    <property type="match status" value="1"/>
</dbReference>
<evidence type="ECO:0000256" key="5">
    <source>
        <dbReference type="ARBA" id="ARBA00005072"/>
    </source>
</evidence>
<protein>
    <recommendedName>
        <fullName evidence="8">Probable branched-chain-amino-acid aminotransferase</fullName>
        <ecNumber evidence="7">2.6.1.42</ecNumber>
    </recommendedName>
</protein>
<evidence type="ECO:0000256" key="7">
    <source>
        <dbReference type="ARBA" id="ARBA00013053"/>
    </source>
</evidence>
<dbReference type="OrthoDB" id="9805628at2"/>
<dbReference type="InterPro" id="IPR043131">
    <property type="entry name" value="BCAT-like_N"/>
</dbReference>
<dbReference type="GO" id="GO:0009082">
    <property type="term" value="P:branched-chain amino acid biosynthetic process"/>
    <property type="evidence" value="ECO:0007669"/>
    <property type="project" value="UniProtKB-KW"/>
</dbReference>
<dbReference type="InterPro" id="IPR001544">
    <property type="entry name" value="Aminotrans_IV"/>
</dbReference>
<keyword evidence="15" id="KW-1185">Reference proteome</keyword>
<dbReference type="Gene3D" id="3.20.10.10">
    <property type="entry name" value="D-amino Acid Aminotransferase, subunit A, domain 2"/>
    <property type="match status" value="1"/>
</dbReference>
<dbReference type="RefSeq" id="WP_100865587.1">
    <property type="nucleotide sequence ID" value="NZ_PHUF01000002.1"/>
</dbReference>
<dbReference type="Gene3D" id="3.30.470.10">
    <property type="match status" value="1"/>
</dbReference>
<evidence type="ECO:0000256" key="13">
    <source>
        <dbReference type="ARBA" id="ARBA00049229"/>
    </source>
</evidence>
<comment type="caution">
    <text evidence="14">The sequence shown here is derived from an EMBL/GenBank/DDBJ whole genome shotgun (WGS) entry which is preliminary data.</text>
</comment>
<evidence type="ECO:0000313" key="15">
    <source>
        <dbReference type="Proteomes" id="UP000232587"/>
    </source>
</evidence>
<dbReference type="EMBL" id="PHUF01000002">
    <property type="protein sequence ID" value="PKB25114.1"/>
    <property type="molecule type" value="Genomic_DNA"/>
</dbReference>
<dbReference type="GO" id="GO:0005829">
    <property type="term" value="C:cytosol"/>
    <property type="evidence" value="ECO:0007669"/>
    <property type="project" value="TreeGrafter"/>
</dbReference>
<dbReference type="GO" id="GO:0004084">
    <property type="term" value="F:branched-chain-amino-acid transaminase activity"/>
    <property type="evidence" value="ECO:0007669"/>
    <property type="project" value="UniProtKB-EC"/>
</dbReference>
<evidence type="ECO:0000256" key="1">
    <source>
        <dbReference type="ARBA" id="ARBA00001933"/>
    </source>
</evidence>
<evidence type="ECO:0000256" key="3">
    <source>
        <dbReference type="ARBA" id="ARBA00004824"/>
    </source>
</evidence>
<organism evidence="14 15">
    <name type="scientific">Novosphingobium kunmingense</name>
    <dbReference type="NCBI Taxonomy" id="1211806"/>
    <lineage>
        <taxon>Bacteria</taxon>
        <taxon>Pseudomonadati</taxon>
        <taxon>Pseudomonadota</taxon>
        <taxon>Alphaproteobacteria</taxon>
        <taxon>Sphingomonadales</taxon>
        <taxon>Sphingomonadaceae</taxon>
        <taxon>Novosphingobium</taxon>
    </lineage>
</organism>
<comment type="catalytic activity">
    <reaction evidence="12">
        <text>L-isoleucine + 2-oxoglutarate = (S)-3-methyl-2-oxopentanoate + L-glutamate</text>
        <dbReference type="Rhea" id="RHEA:24801"/>
        <dbReference type="ChEBI" id="CHEBI:16810"/>
        <dbReference type="ChEBI" id="CHEBI:29985"/>
        <dbReference type="ChEBI" id="CHEBI:35146"/>
        <dbReference type="ChEBI" id="CHEBI:58045"/>
        <dbReference type="EC" id="2.6.1.42"/>
    </reaction>
</comment>
<keyword evidence="10" id="KW-0100">Branched-chain amino acid biosynthesis</keyword>
<evidence type="ECO:0000256" key="9">
    <source>
        <dbReference type="ARBA" id="ARBA00022898"/>
    </source>
</evidence>
<reference evidence="14 15" key="1">
    <citation type="submission" date="2017-11" db="EMBL/GenBank/DDBJ databases">
        <title>Genomic Encyclopedia of Type Strains, Phase III (KMG-III): the genomes of soil and plant-associated and newly described type strains.</title>
        <authorList>
            <person name="Whitman W."/>
        </authorList>
    </citation>
    <scope>NUCLEOTIDE SEQUENCE [LARGE SCALE GENOMIC DNA]</scope>
    <source>
        <strain evidence="14 15">CGMCC 1.12274</strain>
    </source>
</reference>
<dbReference type="SUPFAM" id="SSF56752">
    <property type="entry name" value="D-aminoacid aminotransferase-like PLP-dependent enzymes"/>
    <property type="match status" value="1"/>
</dbReference>
<evidence type="ECO:0000256" key="8">
    <source>
        <dbReference type="ARBA" id="ARBA00014472"/>
    </source>
</evidence>
<keyword evidence="9" id="KW-0663">Pyridoxal phosphate</keyword>
<dbReference type="PANTHER" id="PTHR42743">
    <property type="entry name" value="AMINO-ACID AMINOTRANSFERASE"/>
    <property type="match status" value="1"/>
</dbReference>